<sequence length="132" mass="14612">MKTLILLFATSAFLFGCTSTGKVNNTQLKHTQWQLSHVAGKITKSSPVTIEFIEAMQVHGNGGCNRFFGEGQLNDSTLKVNHIGMTRKLCDEQTNKMESTLLKMLEKGVPVLLLNDTLIFKGQPELRFQVAG</sequence>
<dbReference type="EMBL" id="MNAN01000027">
    <property type="protein sequence ID" value="OHU96287.1"/>
    <property type="molecule type" value="Genomic_DNA"/>
</dbReference>
<dbReference type="Gene3D" id="2.40.128.270">
    <property type="match status" value="1"/>
</dbReference>
<dbReference type="PROSITE" id="PS51257">
    <property type="entry name" value="PROKAR_LIPOPROTEIN"/>
    <property type="match status" value="1"/>
</dbReference>
<gene>
    <name evidence="2" type="ORF">BIW53_07020</name>
</gene>
<evidence type="ECO:0000259" key="1">
    <source>
        <dbReference type="Pfam" id="PF03724"/>
    </source>
</evidence>
<dbReference type="PANTHER" id="PTHR35535">
    <property type="entry name" value="HEAT SHOCK PROTEIN HSLJ"/>
    <property type="match status" value="1"/>
</dbReference>
<dbReference type="PANTHER" id="PTHR35535:SF1">
    <property type="entry name" value="HEAT SHOCK PROTEIN HSLJ"/>
    <property type="match status" value="1"/>
</dbReference>
<evidence type="ECO:0000313" key="3">
    <source>
        <dbReference type="Proteomes" id="UP000180253"/>
    </source>
</evidence>
<protein>
    <recommendedName>
        <fullName evidence="1">DUF306 domain-containing protein</fullName>
    </recommendedName>
</protein>
<dbReference type="InterPro" id="IPR005184">
    <property type="entry name" value="DUF306_Meta_HslJ"/>
</dbReference>
<dbReference type="STRING" id="327939.BIW53_07020"/>
<evidence type="ECO:0000313" key="2">
    <source>
        <dbReference type="EMBL" id="OHU96287.1"/>
    </source>
</evidence>
<dbReference type="AlphaFoldDB" id="A0A1S1N589"/>
<keyword evidence="3" id="KW-1185">Reference proteome</keyword>
<dbReference type="Proteomes" id="UP000180253">
    <property type="component" value="Unassembled WGS sequence"/>
</dbReference>
<proteinExistence type="predicted"/>
<dbReference type="OrthoDB" id="5348860at2"/>
<dbReference type="InterPro" id="IPR053147">
    <property type="entry name" value="Hsp_HslJ-like"/>
</dbReference>
<feature type="domain" description="DUF306" evidence="1">
    <location>
        <begin position="26"/>
        <end position="122"/>
    </location>
</feature>
<dbReference type="InterPro" id="IPR038670">
    <property type="entry name" value="HslJ-like_sf"/>
</dbReference>
<comment type="caution">
    <text evidence="2">The sequence shown here is derived from an EMBL/GenBank/DDBJ whole genome shotgun (WGS) entry which is preliminary data.</text>
</comment>
<reference evidence="2 3" key="1">
    <citation type="submission" date="2016-10" db="EMBL/GenBank/DDBJ databases">
        <title>Pseudoalteromonas amylolytica sp. nov., isolated from the surface seawater.</title>
        <authorList>
            <person name="Wu Y.-H."/>
            <person name="Cheng H."/>
            <person name="Jin X.-B."/>
            <person name="Wang C.-S."/>
            <person name="Xu X.-W."/>
        </authorList>
    </citation>
    <scope>NUCLEOTIDE SEQUENCE [LARGE SCALE GENOMIC DNA]</scope>
    <source>
        <strain evidence="2 3">JCM 12483</strain>
    </source>
</reference>
<accession>A0A1S1N589</accession>
<dbReference type="RefSeq" id="WP_070991153.1">
    <property type="nucleotide sequence ID" value="NZ_CBCSHD010000003.1"/>
</dbReference>
<dbReference type="Pfam" id="PF03724">
    <property type="entry name" value="META"/>
    <property type="match status" value="1"/>
</dbReference>
<organism evidence="2 3">
    <name type="scientific">Pseudoalteromonas byunsanensis</name>
    <dbReference type="NCBI Taxonomy" id="327939"/>
    <lineage>
        <taxon>Bacteria</taxon>
        <taxon>Pseudomonadati</taxon>
        <taxon>Pseudomonadota</taxon>
        <taxon>Gammaproteobacteria</taxon>
        <taxon>Alteromonadales</taxon>
        <taxon>Pseudoalteromonadaceae</taxon>
        <taxon>Pseudoalteromonas</taxon>
    </lineage>
</organism>
<name>A0A1S1N589_9GAMM</name>